<proteinExistence type="inferred from homology"/>
<comment type="similarity">
    <text evidence="2 3">Belongs to the glutamine synthetase family.</text>
</comment>
<dbReference type="Proteomes" id="UP000326799">
    <property type="component" value="Unassembled WGS sequence"/>
</dbReference>
<dbReference type="Gene3D" id="3.30.590.10">
    <property type="entry name" value="Glutamine synthetase/guanido kinase, catalytic domain"/>
    <property type="match status" value="1"/>
</dbReference>
<dbReference type="PANTHER" id="PTHR43785:SF2">
    <property type="entry name" value="TYPE-1 GLUTAMINE SYNTHETASE 1"/>
    <property type="match status" value="1"/>
</dbReference>
<dbReference type="GO" id="GO:0004356">
    <property type="term" value="F:glutamine synthetase activity"/>
    <property type="evidence" value="ECO:0007669"/>
    <property type="project" value="InterPro"/>
</dbReference>
<dbReference type="AlphaFoldDB" id="A0A5N6EJS0"/>
<organism evidence="5 6">
    <name type="scientific">Aspergillus novoparasiticus</name>
    <dbReference type="NCBI Taxonomy" id="986946"/>
    <lineage>
        <taxon>Eukaryota</taxon>
        <taxon>Fungi</taxon>
        <taxon>Dikarya</taxon>
        <taxon>Ascomycota</taxon>
        <taxon>Pezizomycotina</taxon>
        <taxon>Eurotiomycetes</taxon>
        <taxon>Eurotiomycetidae</taxon>
        <taxon>Eurotiales</taxon>
        <taxon>Aspergillaceae</taxon>
        <taxon>Aspergillus</taxon>
        <taxon>Aspergillus subgen. Circumdati</taxon>
    </lineage>
</organism>
<name>A0A5N6EJS0_9EURO</name>
<dbReference type="SMART" id="SM01230">
    <property type="entry name" value="Gln-synt_C"/>
    <property type="match status" value="1"/>
</dbReference>
<dbReference type="InterPro" id="IPR008146">
    <property type="entry name" value="Gln_synth_cat_dom"/>
</dbReference>
<reference evidence="5 6" key="1">
    <citation type="submission" date="2019-04" db="EMBL/GenBank/DDBJ databases">
        <title>Fungal friends and foes A comparative genomics study of 23 Aspergillus species from section Flavi.</title>
        <authorList>
            <consortium name="DOE Joint Genome Institute"/>
            <person name="Kjaerbolling I."/>
            <person name="Vesth T.C."/>
            <person name="Frisvad J.C."/>
            <person name="Nybo J.L."/>
            <person name="Theobald S."/>
            <person name="Kildgaard S."/>
            <person name="Petersen T.I."/>
            <person name="Kuo A."/>
            <person name="Sato A."/>
            <person name="Lyhne E.K."/>
            <person name="Kogle M.E."/>
            <person name="Wiebenga A."/>
            <person name="Kun R.S."/>
            <person name="Lubbers R.J."/>
            <person name="Makela M.R."/>
            <person name="Barry K."/>
            <person name="Chovatia M."/>
            <person name="Clum A."/>
            <person name="Daum C."/>
            <person name="Haridas S."/>
            <person name="He G."/>
            <person name="LaButti K."/>
            <person name="Lipzen A."/>
            <person name="Mondo S."/>
            <person name="Pangilinan J."/>
            <person name="Riley R."/>
            <person name="Salamov A."/>
            <person name="Simmons B.A."/>
            <person name="Magnuson J.K."/>
            <person name="Henrissat B."/>
            <person name="Mortensen U.H."/>
            <person name="Larsen T.O."/>
            <person name="De vries R.P."/>
            <person name="Grigoriev I.V."/>
            <person name="Machida M."/>
            <person name="Baker S.E."/>
            <person name="Andersen M.R."/>
        </authorList>
    </citation>
    <scope>NUCLEOTIDE SEQUENCE [LARGE SCALE GENOMIC DNA]</scope>
    <source>
        <strain evidence="5 6">CBS 126849</strain>
    </source>
</reference>
<evidence type="ECO:0000256" key="3">
    <source>
        <dbReference type="RuleBase" id="RU000384"/>
    </source>
</evidence>
<dbReference type="PANTHER" id="PTHR43785">
    <property type="entry name" value="GAMMA-GLUTAMYLPUTRESCINE SYNTHETASE"/>
    <property type="match status" value="1"/>
</dbReference>
<dbReference type="EMBL" id="ML733477">
    <property type="protein sequence ID" value="KAB8216640.1"/>
    <property type="molecule type" value="Genomic_DNA"/>
</dbReference>
<keyword evidence="6" id="KW-1185">Reference proteome</keyword>
<evidence type="ECO:0000313" key="5">
    <source>
        <dbReference type="EMBL" id="KAB8216640.1"/>
    </source>
</evidence>
<evidence type="ECO:0000256" key="1">
    <source>
        <dbReference type="ARBA" id="ARBA00022598"/>
    </source>
</evidence>
<evidence type="ECO:0000256" key="2">
    <source>
        <dbReference type="PROSITE-ProRule" id="PRU01331"/>
    </source>
</evidence>
<accession>A0A5N6EJS0</accession>
<gene>
    <name evidence="5" type="ORF">BDV33DRAFT_233322</name>
</gene>
<feature type="domain" description="GS catalytic" evidence="4">
    <location>
        <begin position="120"/>
        <end position="454"/>
    </location>
</feature>
<dbReference type="PROSITE" id="PS51987">
    <property type="entry name" value="GS_CATALYTIC"/>
    <property type="match status" value="1"/>
</dbReference>
<dbReference type="InterPro" id="IPR014746">
    <property type="entry name" value="Gln_synth/guanido_kin_cat_dom"/>
</dbReference>
<evidence type="ECO:0000259" key="4">
    <source>
        <dbReference type="PROSITE" id="PS51987"/>
    </source>
</evidence>
<sequence length="454" mass="50992">MQDINARRTRTWKAILSLHREAEFAWVYFVPTHGAVRVRMVPIPAFTRMIEKGENISVASVISHVLRNDHFAEGVPATGALYLAPDLSTVSISPRLGEQHRLEVFAGLTQHDGRPDPQCSRQKLLDLCDTLHRQHGYYILVGYEIEVIFFKSDDAICQDSSDSSLVSNHRWSSVTSETRELLPMVEAILRSLAKMQIQVQQFHTESAPGQWEFVLPPYEPLEAVDTLIRARDIINLTAQDYGYRATLHPRPFKDHPGTGAHIHLSVNSVSQGSPHQTSTPQTDFFFGGIIEHFASLMAFCLPLDVSYERVAPSIWSGGEYVSWGWQNRHTPMRRIALDRFELKLHCGTANPYISLAAILAAGIDGLSRSIPLTAGPCPGEPSNLTAEERSSIGIFNMVPRSLEASLDHLASDDMLLHVLGDSFVRPCVAVIKAWNEYLASMDTRNRRRWLLQEY</sequence>
<protein>
    <recommendedName>
        <fullName evidence="4">GS catalytic domain-containing protein</fullName>
    </recommendedName>
</protein>
<dbReference type="Pfam" id="PF00120">
    <property type="entry name" value="Gln-synt_C"/>
    <property type="match status" value="1"/>
</dbReference>
<evidence type="ECO:0000313" key="6">
    <source>
        <dbReference type="Proteomes" id="UP000326799"/>
    </source>
</evidence>
<dbReference type="SUPFAM" id="SSF55931">
    <property type="entry name" value="Glutamine synthetase/guanido kinase"/>
    <property type="match status" value="1"/>
</dbReference>
<keyword evidence="1" id="KW-0436">Ligase</keyword>